<evidence type="ECO:0000313" key="2">
    <source>
        <dbReference type="EMBL" id="ASU83196.1"/>
    </source>
</evidence>
<dbReference type="SMART" id="SM00530">
    <property type="entry name" value="HTH_XRE"/>
    <property type="match status" value="1"/>
</dbReference>
<dbReference type="CDD" id="cd00093">
    <property type="entry name" value="HTH_XRE"/>
    <property type="match status" value="1"/>
</dbReference>
<proteinExistence type="predicted"/>
<dbReference type="PROSITE" id="PS50943">
    <property type="entry name" value="HTH_CROC1"/>
    <property type="match status" value="1"/>
</dbReference>
<dbReference type="SUPFAM" id="SSF47413">
    <property type="entry name" value="lambda repressor-like DNA-binding domains"/>
    <property type="match status" value="1"/>
</dbReference>
<evidence type="ECO:0000259" key="1">
    <source>
        <dbReference type="PROSITE" id="PS50943"/>
    </source>
</evidence>
<sequence>MDMAEKVDAVWAQWGAELRRIRSLAGKTQAQLARDAPLSRQQVSALEKGTRTPKREYAEELDRALATGGALTALWDEISDTKDVPDHLKSILKVERQAAEIREYQSVVVPGLLQTEDYARAILGPRYMRRTPEQLQQLVKARTSRLPAIVSSGPLLWFVVRSPVMRCPVGGDEILKRQLERIIDLSEKGEIEFQILPDSRTGAGFHPPFRVSTMPDGKTVGYAEHAMGGLTFDKMKRVAVLQAAFGALQADALSPDDSIAMIYKIKGGL</sequence>
<accession>A0A223S4W6</accession>
<gene>
    <name evidence="2" type="ORF">CDO52_10785</name>
</gene>
<dbReference type="Gene3D" id="1.10.260.40">
    <property type="entry name" value="lambda repressor-like DNA-binding domains"/>
    <property type="match status" value="1"/>
</dbReference>
<dbReference type="GO" id="GO:0003677">
    <property type="term" value="F:DNA binding"/>
    <property type="evidence" value="ECO:0007669"/>
    <property type="project" value="InterPro"/>
</dbReference>
<dbReference type="AlphaFoldDB" id="A0A223S4W6"/>
<protein>
    <recommendedName>
        <fullName evidence="1">HTH cro/C1-type domain-containing protein</fullName>
    </recommendedName>
</protein>
<dbReference type="Pfam" id="PF19054">
    <property type="entry name" value="DUF5753"/>
    <property type="match status" value="1"/>
</dbReference>
<dbReference type="Pfam" id="PF13560">
    <property type="entry name" value="HTH_31"/>
    <property type="match status" value="1"/>
</dbReference>
<reference evidence="2 3" key="1">
    <citation type="submission" date="2017-08" db="EMBL/GenBank/DDBJ databases">
        <title>The complete genome sequence of Nocardiopsis gilva YIM 90087.</title>
        <authorList>
            <person name="Yin M."/>
            <person name="Tang S."/>
        </authorList>
    </citation>
    <scope>NUCLEOTIDE SEQUENCE [LARGE SCALE GENOMIC DNA]</scope>
    <source>
        <strain evidence="2 3">YIM 90087</strain>
    </source>
</reference>
<dbReference type="EMBL" id="CP022753">
    <property type="protein sequence ID" value="ASU83196.1"/>
    <property type="molecule type" value="Genomic_DNA"/>
</dbReference>
<dbReference type="InterPro" id="IPR001387">
    <property type="entry name" value="Cro/C1-type_HTH"/>
</dbReference>
<evidence type="ECO:0000313" key="3">
    <source>
        <dbReference type="Proteomes" id="UP000215005"/>
    </source>
</evidence>
<dbReference type="KEGG" id="ngv:CDO52_10785"/>
<keyword evidence="3" id="KW-1185">Reference proteome</keyword>
<name>A0A223S4W6_9ACTN</name>
<dbReference type="InterPro" id="IPR043917">
    <property type="entry name" value="DUF5753"/>
</dbReference>
<dbReference type="InterPro" id="IPR010982">
    <property type="entry name" value="Lambda_DNA-bd_dom_sf"/>
</dbReference>
<feature type="domain" description="HTH cro/C1-type" evidence="1">
    <location>
        <begin position="18"/>
        <end position="71"/>
    </location>
</feature>
<dbReference type="Proteomes" id="UP000215005">
    <property type="component" value="Chromosome"/>
</dbReference>
<organism evidence="2 3">
    <name type="scientific">Nocardiopsis gilva YIM 90087</name>
    <dbReference type="NCBI Taxonomy" id="1235441"/>
    <lineage>
        <taxon>Bacteria</taxon>
        <taxon>Bacillati</taxon>
        <taxon>Actinomycetota</taxon>
        <taxon>Actinomycetes</taxon>
        <taxon>Streptosporangiales</taxon>
        <taxon>Nocardiopsidaceae</taxon>
        <taxon>Nocardiopsis</taxon>
    </lineage>
</organism>